<keyword evidence="6" id="KW-0539">Nucleus</keyword>
<accession>A0AA88V651</accession>
<comment type="caution">
    <text evidence="8">The sequence shown here is derived from an EMBL/GenBank/DDBJ whole genome shotgun (WGS) entry which is preliminary data.</text>
</comment>
<dbReference type="InterPro" id="IPR016177">
    <property type="entry name" value="DNA-bd_dom_sf"/>
</dbReference>
<keyword evidence="4" id="KW-0238">DNA-binding</keyword>
<dbReference type="GO" id="GO:0005634">
    <property type="term" value="C:nucleus"/>
    <property type="evidence" value="ECO:0007669"/>
    <property type="project" value="UniProtKB-SubCell"/>
</dbReference>
<dbReference type="GO" id="GO:0003700">
    <property type="term" value="F:DNA-binding transcription factor activity"/>
    <property type="evidence" value="ECO:0007669"/>
    <property type="project" value="InterPro"/>
</dbReference>
<dbReference type="Proteomes" id="UP001188597">
    <property type="component" value="Unassembled WGS sequence"/>
</dbReference>
<dbReference type="Gene3D" id="3.30.730.10">
    <property type="entry name" value="AP2/ERF domain"/>
    <property type="match status" value="1"/>
</dbReference>
<evidence type="ECO:0000259" key="7">
    <source>
        <dbReference type="PROSITE" id="PS51032"/>
    </source>
</evidence>
<evidence type="ECO:0000256" key="6">
    <source>
        <dbReference type="ARBA" id="ARBA00023242"/>
    </source>
</evidence>
<proteinExistence type="predicted"/>
<dbReference type="Pfam" id="PF00847">
    <property type="entry name" value="AP2"/>
    <property type="match status" value="1"/>
</dbReference>
<evidence type="ECO:0000313" key="9">
    <source>
        <dbReference type="Proteomes" id="UP001188597"/>
    </source>
</evidence>
<evidence type="ECO:0000256" key="2">
    <source>
        <dbReference type="ARBA" id="ARBA00022821"/>
    </source>
</evidence>
<gene>
    <name evidence="8" type="ORF">RJ639_020603</name>
</gene>
<sequence>MRGRKESSLGWIPASCQFQNIEFFPRSPCSWDIQLLFSSNNFPLIGNNSESEVDHLSSNVVASSSSSKRIKENGEEVISTMIKDISKKEKRYIGVRKRPWGKYAAEIRDSTRHGKRVWLGTFDSAEEAALVYDQAAFSTRGCSALLNFSAERVQESLRCINYCCDGGSSPPEALKEAHRMRKIISSSISETMKIKKKQIVDRSVLVLEDLGADLLEELLSS</sequence>
<feature type="domain" description="AP2/ERF" evidence="7">
    <location>
        <begin position="91"/>
        <end position="149"/>
    </location>
</feature>
<reference evidence="8" key="1">
    <citation type="submission" date="2022-12" db="EMBL/GenBank/DDBJ databases">
        <title>Draft genome assemblies for two species of Escallonia (Escalloniales).</title>
        <authorList>
            <person name="Chanderbali A."/>
            <person name="Dervinis C."/>
            <person name="Anghel I."/>
            <person name="Soltis D."/>
            <person name="Soltis P."/>
            <person name="Zapata F."/>
        </authorList>
    </citation>
    <scope>NUCLEOTIDE SEQUENCE</scope>
    <source>
        <strain evidence="8">UCBG64.0493</strain>
        <tissue evidence="8">Leaf</tissue>
    </source>
</reference>
<dbReference type="PANTHER" id="PTHR31190:SF72">
    <property type="entry name" value="AP2 DOMAIN CONTAINING PROTEIN, EXPRESSED"/>
    <property type="match status" value="1"/>
</dbReference>
<dbReference type="GO" id="GO:0006952">
    <property type="term" value="P:defense response"/>
    <property type="evidence" value="ECO:0007669"/>
    <property type="project" value="UniProtKB-KW"/>
</dbReference>
<organism evidence="8 9">
    <name type="scientific">Escallonia herrerae</name>
    <dbReference type="NCBI Taxonomy" id="1293975"/>
    <lineage>
        <taxon>Eukaryota</taxon>
        <taxon>Viridiplantae</taxon>
        <taxon>Streptophyta</taxon>
        <taxon>Embryophyta</taxon>
        <taxon>Tracheophyta</taxon>
        <taxon>Spermatophyta</taxon>
        <taxon>Magnoliopsida</taxon>
        <taxon>eudicotyledons</taxon>
        <taxon>Gunneridae</taxon>
        <taxon>Pentapetalae</taxon>
        <taxon>asterids</taxon>
        <taxon>campanulids</taxon>
        <taxon>Escalloniales</taxon>
        <taxon>Escalloniaceae</taxon>
        <taxon>Escallonia</taxon>
    </lineage>
</organism>
<dbReference type="GO" id="GO:0003677">
    <property type="term" value="F:DNA binding"/>
    <property type="evidence" value="ECO:0007669"/>
    <property type="project" value="UniProtKB-KW"/>
</dbReference>
<dbReference type="InterPro" id="IPR036955">
    <property type="entry name" value="AP2/ERF_dom_sf"/>
</dbReference>
<evidence type="ECO:0000256" key="3">
    <source>
        <dbReference type="ARBA" id="ARBA00023015"/>
    </source>
</evidence>
<evidence type="ECO:0000313" key="8">
    <source>
        <dbReference type="EMBL" id="KAK3002542.1"/>
    </source>
</evidence>
<dbReference type="PANTHER" id="PTHR31190">
    <property type="entry name" value="DNA-BINDING DOMAIN"/>
    <property type="match status" value="1"/>
</dbReference>
<dbReference type="InterPro" id="IPR044808">
    <property type="entry name" value="ERF_plant"/>
</dbReference>
<dbReference type="FunFam" id="3.30.730.10:FF:000001">
    <property type="entry name" value="Ethylene-responsive transcription factor 2"/>
    <property type="match status" value="1"/>
</dbReference>
<dbReference type="AlphaFoldDB" id="A0AA88V651"/>
<name>A0AA88V651_9ASTE</name>
<dbReference type="InterPro" id="IPR001471">
    <property type="entry name" value="AP2/ERF_dom"/>
</dbReference>
<dbReference type="EMBL" id="JAVXUP010002570">
    <property type="protein sequence ID" value="KAK3002542.1"/>
    <property type="molecule type" value="Genomic_DNA"/>
</dbReference>
<keyword evidence="2" id="KW-0611">Plant defense</keyword>
<keyword evidence="3" id="KW-0805">Transcription regulation</keyword>
<dbReference type="GO" id="GO:0009873">
    <property type="term" value="P:ethylene-activated signaling pathway"/>
    <property type="evidence" value="ECO:0007669"/>
    <property type="project" value="InterPro"/>
</dbReference>
<evidence type="ECO:0000256" key="4">
    <source>
        <dbReference type="ARBA" id="ARBA00023125"/>
    </source>
</evidence>
<dbReference type="CDD" id="cd00018">
    <property type="entry name" value="AP2"/>
    <property type="match status" value="1"/>
</dbReference>
<dbReference type="PROSITE" id="PS51032">
    <property type="entry name" value="AP2_ERF"/>
    <property type="match status" value="1"/>
</dbReference>
<comment type="subcellular location">
    <subcellularLocation>
        <location evidence="1">Nucleus</location>
    </subcellularLocation>
</comment>
<evidence type="ECO:0000256" key="5">
    <source>
        <dbReference type="ARBA" id="ARBA00023163"/>
    </source>
</evidence>
<dbReference type="SUPFAM" id="SSF54171">
    <property type="entry name" value="DNA-binding domain"/>
    <property type="match status" value="1"/>
</dbReference>
<keyword evidence="5" id="KW-0804">Transcription</keyword>
<dbReference type="SMART" id="SM00380">
    <property type="entry name" value="AP2"/>
    <property type="match status" value="1"/>
</dbReference>
<keyword evidence="9" id="KW-1185">Reference proteome</keyword>
<protein>
    <recommendedName>
        <fullName evidence="7">AP2/ERF domain-containing protein</fullName>
    </recommendedName>
</protein>
<dbReference type="PRINTS" id="PR00367">
    <property type="entry name" value="ETHRSPELEMNT"/>
</dbReference>
<evidence type="ECO:0000256" key="1">
    <source>
        <dbReference type="ARBA" id="ARBA00004123"/>
    </source>
</evidence>